<organism evidence="2 3">
    <name type="scientific">Candidatus Iainarchaeum sp</name>
    <dbReference type="NCBI Taxonomy" id="3101447"/>
    <lineage>
        <taxon>Archaea</taxon>
        <taxon>Candidatus Iainarchaeota</taxon>
        <taxon>Candidatus Iainarchaeia</taxon>
        <taxon>Candidatus Iainarchaeales</taxon>
        <taxon>Candidatus Iainarchaeaceae</taxon>
        <taxon>Candidatus Iainarchaeum</taxon>
    </lineage>
</organism>
<reference evidence="2" key="1">
    <citation type="submission" date="2021-03" db="EMBL/GenBank/DDBJ databases">
        <authorList>
            <person name="Jaffe A."/>
        </authorList>
    </citation>
    <scope>NUCLEOTIDE SEQUENCE</scope>
    <source>
        <strain evidence="2">RIFCSPLOWO2_01_FULL_AR10_48_17</strain>
    </source>
</reference>
<keyword evidence="1" id="KW-1133">Transmembrane helix</keyword>
<dbReference type="AlphaFoldDB" id="A0A8T4LCZ3"/>
<evidence type="ECO:0000313" key="2">
    <source>
        <dbReference type="EMBL" id="MBS3061205.1"/>
    </source>
</evidence>
<accession>A0A8T4LCZ3</accession>
<dbReference type="Proteomes" id="UP000675968">
    <property type="component" value="Unassembled WGS sequence"/>
</dbReference>
<name>A0A8T4LCZ3_9ARCH</name>
<keyword evidence="1" id="KW-0812">Transmembrane</keyword>
<comment type="caution">
    <text evidence="2">The sequence shown here is derived from an EMBL/GenBank/DDBJ whole genome shotgun (WGS) entry which is preliminary data.</text>
</comment>
<evidence type="ECO:0000313" key="3">
    <source>
        <dbReference type="Proteomes" id="UP000675968"/>
    </source>
</evidence>
<keyword evidence="1" id="KW-0472">Membrane</keyword>
<dbReference type="EMBL" id="JAGVWC010000008">
    <property type="protein sequence ID" value="MBS3061205.1"/>
    <property type="molecule type" value="Genomic_DNA"/>
</dbReference>
<feature type="transmembrane region" description="Helical" evidence="1">
    <location>
        <begin position="7"/>
        <end position="26"/>
    </location>
</feature>
<protein>
    <submittedName>
        <fullName evidence="2">Uncharacterized protein</fullName>
    </submittedName>
</protein>
<proteinExistence type="predicted"/>
<reference evidence="2" key="2">
    <citation type="submission" date="2021-05" db="EMBL/GenBank/DDBJ databases">
        <title>Protein family content uncovers lineage relationships and bacterial pathway maintenance mechanisms in DPANN archaea.</title>
        <authorList>
            <person name="Castelle C.J."/>
            <person name="Meheust R."/>
            <person name="Jaffe A.L."/>
            <person name="Seitz K."/>
            <person name="Gong X."/>
            <person name="Baker B.J."/>
            <person name="Banfield J.F."/>
        </authorList>
    </citation>
    <scope>NUCLEOTIDE SEQUENCE</scope>
    <source>
        <strain evidence="2">RIFCSPLOWO2_01_FULL_AR10_48_17</strain>
    </source>
</reference>
<sequence length="149" mass="16411">MRGQISLELILALIVVLVTISVFTGFNDIIGQSQNNLSLQNQGKLAVIRLRSELAQLAVYSDQTTLRVTLTTEIPKNQFPKPADSCSIIIDQPNQKITFIFENKAVTPCNINDPKQCTRIQIEKPAVISAGYTIPNSINCGENIVIDKV</sequence>
<evidence type="ECO:0000256" key="1">
    <source>
        <dbReference type="SAM" id="Phobius"/>
    </source>
</evidence>
<gene>
    <name evidence="2" type="ORF">J4215_01320</name>
</gene>